<dbReference type="PANTHER" id="PTHR11108">
    <property type="entry name" value="FERROCHELATASE"/>
    <property type="match status" value="1"/>
</dbReference>
<feature type="binding site" evidence="7">
    <location>
        <position position="202"/>
    </location>
    <ligand>
        <name>Fe(2+)</name>
        <dbReference type="ChEBI" id="CHEBI:29033"/>
    </ligand>
</feature>
<dbReference type="InterPro" id="IPR033659">
    <property type="entry name" value="Ferrochelatase_N"/>
</dbReference>
<gene>
    <name evidence="7" type="primary">hemH</name>
    <name evidence="9" type="ORF">BWR60_29900</name>
</gene>
<dbReference type="EC" id="4.98.1.1" evidence="7 8"/>
<name>A0A211ZBV0_9PROT</name>
<protein>
    <recommendedName>
        <fullName evidence="7 8">Ferrochelatase</fullName>
        <ecNumber evidence="7 8">4.98.1.1</ecNumber>
    </recommendedName>
    <alternativeName>
        <fullName evidence="7">Heme synthase</fullName>
    </alternativeName>
    <alternativeName>
        <fullName evidence="7">Protoheme ferro-lyase</fullName>
    </alternativeName>
</protein>
<keyword evidence="2 7" id="KW-0408">Iron</keyword>
<evidence type="ECO:0000256" key="6">
    <source>
        <dbReference type="ARBA" id="ARBA00024536"/>
    </source>
</evidence>
<organism evidence="9 10">
    <name type="scientific">Inquilinus limosus</name>
    <dbReference type="NCBI Taxonomy" id="171674"/>
    <lineage>
        <taxon>Bacteria</taxon>
        <taxon>Pseudomonadati</taxon>
        <taxon>Pseudomonadota</taxon>
        <taxon>Alphaproteobacteria</taxon>
        <taxon>Rhodospirillales</taxon>
        <taxon>Rhodospirillaceae</taxon>
        <taxon>Inquilinus</taxon>
    </lineage>
</organism>
<dbReference type="GO" id="GO:0004325">
    <property type="term" value="F:ferrochelatase activity"/>
    <property type="evidence" value="ECO:0007669"/>
    <property type="project" value="UniProtKB-UniRule"/>
</dbReference>
<dbReference type="PROSITE" id="PS00534">
    <property type="entry name" value="FERROCHELATASE"/>
    <property type="match status" value="1"/>
</dbReference>
<evidence type="ECO:0000313" key="10">
    <source>
        <dbReference type="Proteomes" id="UP000196655"/>
    </source>
</evidence>
<dbReference type="OrthoDB" id="9809741at2"/>
<dbReference type="STRING" id="1122125.GCA_000423185_04929"/>
<evidence type="ECO:0000313" key="9">
    <source>
        <dbReference type="EMBL" id="OWJ62731.1"/>
    </source>
</evidence>
<comment type="similarity">
    <text evidence="1 7 8">Belongs to the ferrochelatase family.</text>
</comment>
<dbReference type="Proteomes" id="UP000196655">
    <property type="component" value="Unassembled WGS sequence"/>
</dbReference>
<dbReference type="CDD" id="cd00419">
    <property type="entry name" value="Ferrochelatase_C"/>
    <property type="match status" value="1"/>
</dbReference>
<keyword evidence="3 7" id="KW-0350">Heme biosynthesis</keyword>
<dbReference type="Pfam" id="PF00762">
    <property type="entry name" value="Ferrochelatase"/>
    <property type="match status" value="1"/>
</dbReference>
<dbReference type="InterPro" id="IPR019772">
    <property type="entry name" value="Ferrochelatase_AS"/>
</dbReference>
<dbReference type="SUPFAM" id="SSF53800">
    <property type="entry name" value="Chelatase"/>
    <property type="match status" value="1"/>
</dbReference>
<dbReference type="Gene3D" id="3.40.50.1400">
    <property type="match status" value="2"/>
</dbReference>
<keyword evidence="4 7" id="KW-0456">Lyase</keyword>
<sequence>MPPLPGPALVARRRRIALVLLQIGGPDRLEAVGPFLRNFFSDPEIIRLPRLPRAVVARLIARRRTPVATGIYRQLGGASPILAQTRAQGRAVAARLGDLGEVRSFVAMRYWHPFAAETAAELKAWRPDEIVLLPLYPQYSTTTTRSALTDWAAAARAAGLSAPTRVVEAAPTESGFIAAQSELIRRAWPPYGGRHRLLFTAHGLPLPIVQAGDPYPDQVRASAEAVVAALGIPGLDWRIAFQSRVTPQEWLTPDTEEEVKQAGHDGVGLVLVPIAFVSEHSETLVELDIEYRAVAEAAGVPSFIRVPTVGVHPAYIAGLAAQVRKALGAAPLKKAA</sequence>
<dbReference type="CDD" id="cd03411">
    <property type="entry name" value="Ferrochelatase_N"/>
    <property type="match status" value="1"/>
</dbReference>
<dbReference type="NCBIfam" id="TIGR00109">
    <property type="entry name" value="hemH"/>
    <property type="match status" value="1"/>
</dbReference>
<reference evidence="10" key="1">
    <citation type="submission" date="2017-05" db="EMBL/GenBank/DDBJ databases">
        <authorList>
            <person name="Macchi M."/>
            <person name="Festa S."/>
            <person name="Coppotelli B.M."/>
            <person name="Morelli I.S."/>
        </authorList>
    </citation>
    <scope>NUCLEOTIDE SEQUENCE [LARGE SCALE GENOMIC DNA]</scope>
    <source>
        <strain evidence="10">I</strain>
    </source>
</reference>
<evidence type="ECO:0000256" key="2">
    <source>
        <dbReference type="ARBA" id="ARBA00023004"/>
    </source>
</evidence>
<dbReference type="EMBL" id="NHON01000092">
    <property type="protein sequence ID" value="OWJ62731.1"/>
    <property type="molecule type" value="Genomic_DNA"/>
</dbReference>
<evidence type="ECO:0000256" key="5">
    <source>
        <dbReference type="ARBA" id="ARBA00023244"/>
    </source>
</evidence>
<dbReference type="GO" id="GO:0046872">
    <property type="term" value="F:metal ion binding"/>
    <property type="evidence" value="ECO:0007669"/>
    <property type="project" value="UniProtKB-KW"/>
</dbReference>
<dbReference type="HAMAP" id="MF_00323">
    <property type="entry name" value="Ferrochelatase"/>
    <property type="match status" value="1"/>
</dbReference>
<dbReference type="UniPathway" id="UPA00252">
    <property type="reaction ID" value="UER00325"/>
</dbReference>
<comment type="subcellular location">
    <subcellularLocation>
        <location evidence="7 8">Cytoplasm</location>
    </subcellularLocation>
</comment>
<feature type="binding site" evidence="7">
    <location>
        <position position="282"/>
    </location>
    <ligand>
        <name>Fe(2+)</name>
        <dbReference type="ChEBI" id="CHEBI:29033"/>
    </ligand>
</feature>
<comment type="catalytic activity">
    <reaction evidence="7 8">
        <text>heme b + 2 H(+) = protoporphyrin IX + Fe(2+)</text>
        <dbReference type="Rhea" id="RHEA:22584"/>
        <dbReference type="ChEBI" id="CHEBI:15378"/>
        <dbReference type="ChEBI" id="CHEBI:29033"/>
        <dbReference type="ChEBI" id="CHEBI:57306"/>
        <dbReference type="ChEBI" id="CHEBI:60344"/>
        <dbReference type="EC" id="4.98.1.1"/>
    </reaction>
</comment>
<dbReference type="GO" id="GO:0005737">
    <property type="term" value="C:cytoplasm"/>
    <property type="evidence" value="ECO:0007669"/>
    <property type="project" value="UniProtKB-SubCell"/>
</dbReference>
<comment type="catalytic activity">
    <reaction evidence="6">
        <text>Fe-coproporphyrin III + 2 H(+) = coproporphyrin III + Fe(2+)</text>
        <dbReference type="Rhea" id="RHEA:49572"/>
        <dbReference type="ChEBI" id="CHEBI:15378"/>
        <dbReference type="ChEBI" id="CHEBI:29033"/>
        <dbReference type="ChEBI" id="CHEBI:68438"/>
        <dbReference type="ChEBI" id="CHEBI:131725"/>
        <dbReference type="EC" id="4.99.1.9"/>
    </reaction>
    <physiologicalReaction direction="right-to-left" evidence="6">
        <dbReference type="Rhea" id="RHEA:49574"/>
    </physiologicalReaction>
</comment>
<accession>A0A211ZBV0</accession>
<dbReference type="PANTHER" id="PTHR11108:SF1">
    <property type="entry name" value="FERROCHELATASE, MITOCHONDRIAL"/>
    <property type="match status" value="1"/>
</dbReference>
<comment type="pathway">
    <text evidence="7 8">Porphyrin-containing compound metabolism; protoheme biosynthesis; protoheme from protoporphyrin-IX: step 1/1.</text>
</comment>
<proteinExistence type="inferred from homology"/>
<keyword evidence="10" id="KW-1185">Reference proteome</keyword>
<keyword evidence="7 8" id="KW-0963">Cytoplasm</keyword>
<comment type="function">
    <text evidence="7 8">Catalyzes the ferrous insertion into protoporphyrin IX.</text>
</comment>
<evidence type="ECO:0000256" key="1">
    <source>
        <dbReference type="ARBA" id="ARBA00007718"/>
    </source>
</evidence>
<dbReference type="RefSeq" id="WP_088155910.1">
    <property type="nucleotide sequence ID" value="NZ_NHON01000092.1"/>
</dbReference>
<keyword evidence="5 7" id="KW-0627">Porphyrin biosynthesis</keyword>
<dbReference type="InterPro" id="IPR001015">
    <property type="entry name" value="Ferrochelatase"/>
</dbReference>
<evidence type="ECO:0000256" key="3">
    <source>
        <dbReference type="ARBA" id="ARBA00023133"/>
    </source>
</evidence>
<dbReference type="GO" id="GO:0006783">
    <property type="term" value="P:heme biosynthetic process"/>
    <property type="evidence" value="ECO:0007669"/>
    <property type="project" value="UniProtKB-UniRule"/>
</dbReference>
<evidence type="ECO:0000256" key="8">
    <source>
        <dbReference type="RuleBase" id="RU000607"/>
    </source>
</evidence>
<dbReference type="InterPro" id="IPR033644">
    <property type="entry name" value="Ferrochelatase_C"/>
</dbReference>
<comment type="caution">
    <text evidence="9">The sequence shown here is derived from an EMBL/GenBank/DDBJ whole genome shotgun (WGS) entry which is preliminary data.</text>
</comment>
<dbReference type="AlphaFoldDB" id="A0A211ZBV0"/>
<evidence type="ECO:0000256" key="7">
    <source>
        <dbReference type="HAMAP-Rule" id="MF_00323"/>
    </source>
</evidence>
<evidence type="ECO:0000256" key="4">
    <source>
        <dbReference type="ARBA" id="ARBA00023239"/>
    </source>
</evidence>
<keyword evidence="7" id="KW-0479">Metal-binding</keyword>